<evidence type="ECO:0000313" key="2">
    <source>
        <dbReference type="Proteomes" id="UP001309705"/>
    </source>
</evidence>
<gene>
    <name evidence="1" type="ORF">VSX58_01745</name>
</gene>
<dbReference type="EMBL" id="JAYWTM010000001">
    <property type="protein sequence ID" value="MEC5341336.1"/>
    <property type="molecule type" value="Genomic_DNA"/>
</dbReference>
<sequence length="61" mass="6951">MEVGENKLKNNKIYKFGVYGDVRQANRPAFIVFIAVRLHYITATLLQRGGRSARLILGLFL</sequence>
<accession>A0ABU6JL01</accession>
<dbReference type="RefSeq" id="WP_327616537.1">
    <property type="nucleotide sequence ID" value="NZ_JAYWTM010000001.1"/>
</dbReference>
<comment type="caution">
    <text evidence="1">The sequence shown here is derived from an EMBL/GenBank/DDBJ whole genome shotgun (WGS) entry which is preliminary data.</text>
</comment>
<dbReference type="Proteomes" id="UP001309705">
    <property type="component" value="Unassembled WGS sequence"/>
</dbReference>
<organism evidence="1 2">
    <name type="scientific">Brenneria populi</name>
    <dbReference type="NCBI Taxonomy" id="1505588"/>
    <lineage>
        <taxon>Bacteria</taxon>
        <taxon>Pseudomonadati</taxon>
        <taxon>Pseudomonadota</taxon>
        <taxon>Gammaproteobacteria</taxon>
        <taxon>Enterobacterales</taxon>
        <taxon>Pectobacteriaceae</taxon>
        <taxon>Brenneria</taxon>
    </lineage>
</organism>
<protein>
    <submittedName>
        <fullName evidence="1">Uncharacterized protein</fullName>
    </submittedName>
</protein>
<proteinExistence type="predicted"/>
<keyword evidence="2" id="KW-1185">Reference proteome</keyword>
<reference evidence="1 2" key="1">
    <citation type="journal article" date="2017" name="Int. J. Syst. Evol. Microbiol.">
        <title>Brenneria populi subsp. brevivirga subsp. nov. isolated from symptomatic bark of Populus x euramericana canker, and description of Brenneria populi subsp. populi subsp. nov.</title>
        <authorList>
            <person name="Zheng M.H."/>
            <person name="Piao C.G."/>
            <person name="Xue H."/>
            <person name="Guo M.W."/>
            <person name="Li Y."/>
        </authorList>
    </citation>
    <scope>NUCLEOTIDE SEQUENCE [LARGE SCALE GENOMIC DNA]</scope>
    <source>
        <strain evidence="1 2">D9-5</strain>
    </source>
</reference>
<name>A0ABU6JL01_9GAMM</name>
<evidence type="ECO:0000313" key="1">
    <source>
        <dbReference type="EMBL" id="MEC5341336.1"/>
    </source>
</evidence>